<proteinExistence type="predicted"/>
<dbReference type="Proteomes" id="UP000663992">
    <property type="component" value="Unassembled WGS sequence"/>
</dbReference>
<dbReference type="InterPro" id="IPR025294">
    <property type="entry name" value="DUF4156"/>
</dbReference>
<keyword evidence="2" id="KW-1185">Reference proteome</keyword>
<organism evidence="1 2">
    <name type="scientific">Bowmanella yangjiangensis</name>
    <dbReference type="NCBI Taxonomy" id="2811230"/>
    <lineage>
        <taxon>Bacteria</taxon>
        <taxon>Pseudomonadati</taxon>
        <taxon>Pseudomonadota</taxon>
        <taxon>Gammaproteobacteria</taxon>
        <taxon>Alteromonadales</taxon>
        <taxon>Alteromonadaceae</taxon>
        <taxon>Bowmanella</taxon>
    </lineage>
</organism>
<dbReference type="PROSITE" id="PS51257">
    <property type="entry name" value="PROKAR_LIPOPROTEIN"/>
    <property type="match status" value="1"/>
</dbReference>
<reference evidence="1 2" key="1">
    <citation type="submission" date="2021-03" db="EMBL/GenBank/DDBJ databases">
        <title>novel species isolated from a fishpond in China.</title>
        <authorList>
            <person name="Lu H."/>
            <person name="Cai Z."/>
        </authorList>
    </citation>
    <scope>NUCLEOTIDE SEQUENCE [LARGE SCALE GENOMIC DNA]</scope>
    <source>
        <strain evidence="1 2">Y57</strain>
    </source>
</reference>
<sequence length="103" mass="10878">MKATLPLIMGLTLLGCANVSSVPGADAVRLIDAAEAQGCQRVGSANAQVADKIAFVERDEKKVAEELLALARNEAVKLGGDSLVIDSAIKFGSRRFVVYRCQS</sequence>
<dbReference type="EMBL" id="JAFKCS010000002">
    <property type="protein sequence ID" value="MBN7819018.1"/>
    <property type="molecule type" value="Genomic_DNA"/>
</dbReference>
<gene>
    <name evidence="1" type="ORF">J0A65_04025</name>
</gene>
<dbReference type="Pfam" id="PF13698">
    <property type="entry name" value="DUF4156"/>
    <property type="match status" value="1"/>
</dbReference>
<protein>
    <submittedName>
        <fullName evidence="1">DUF4156 domain-containing protein</fullName>
    </submittedName>
</protein>
<accession>A0ABS3CPJ0</accession>
<evidence type="ECO:0000313" key="1">
    <source>
        <dbReference type="EMBL" id="MBN7819018.1"/>
    </source>
</evidence>
<evidence type="ECO:0000313" key="2">
    <source>
        <dbReference type="Proteomes" id="UP000663992"/>
    </source>
</evidence>
<name>A0ABS3CPJ0_9ALTE</name>
<comment type="caution">
    <text evidence="1">The sequence shown here is derived from an EMBL/GenBank/DDBJ whole genome shotgun (WGS) entry which is preliminary data.</text>
</comment>
<dbReference type="RefSeq" id="WP_206592833.1">
    <property type="nucleotide sequence ID" value="NZ_JAFKCS010000002.1"/>
</dbReference>